<dbReference type="GO" id="GO:0016075">
    <property type="term" value="P:rRNA catabolic process"/>
    <property type="evidence" value="ECO:0007669"/>
    <property type="project" value="TreeGrafter"/>
</dbReference>
<keyword evidence="2 4" id="KW-0963">Cytoplasm</keyword>
<feature type="domain" description="Exoribonuclease phosphorolytic" evidence="6">
    <location>
        <begin position="182"/>
        <end position="247"/>
    </location>
</feature>
<accession>A0A7G9YTW7</accession>
<dbReference type="Pfam" id="PF03725">
    <property type="entry name" value="RNase_PH_C"/>
    <property type="match status" value="1"/>
</dbReference>
<dbReference type="Gene3D" id="3.30.230.70">
    <property type="entry name" value="GHMP Kinase, N-terminal domain"/>
    <property type="match status" value="1"/>
</dbReference>
<comment type="function">
    <text evidence="4">Non-catalytic component of the exosome, which is a complex involved in RNA degradation. Contributes to the structuring of the Rrp41 active site.</text>
</comment>
<dbReference type="EMBL" id="MT631470">
    <property type="protein sequence ID" value="QNO51451.1"/>
    <property type="molecule type" value="Genomic_DNA"/>
</dbReference>
<dbReference type="HAMAP" id="MF_00622">
    <property type="entry name" value="Exosome_Rrp42"/>
    <property type="match status" value="1"/>
</dbReference>
<evidence type="ECO:0000259" key="6">
    <source>
        <dbReference type="Pfam" id="PF03725"/>
    </source>
</evidence>
<evidence type="ECO:0000256" key="1">
    <source>
        <dbReference type="ARBA" id="ARBA00004496"/>
    </source>
</evidence>
<dbReference type="InterPro" id="IPR027408">
    <property type="entry name" value="PNPase/RNase_PH_dom_sf"/>
</dbReference>
<dbReference type="GO" id="GO:0000177">
    <property type="term" value="C:cytoplasmic exosome (RNase complex)"/>
    <property type="evidence" value="ECO:0007669"/>
    <property type="project" value="TreeGrafter"/>
</dbReference>
<gene>
    <name evidence="4" type="primary">rrp42</name>
    <name evidence="7" type="ORF">OGFGKJAA_00017</name>
</gene>
<evidence type="ECO:0000256" key="2">
    <source>
        <dbReference type="ARBA" id="ARBA00022490"/>
    </source>
</evidence>
<comment type="subunit">
    <text evidence="4">Component of the archaeal exosome complex. Forms a hexameric ring-like arrangement composed of 3 Rrp41-Rrp42 heterodimers. The hexameric ring associates with a trimer of Rrp4 and/or Csl4 subunits.</text>
</comment>
<evidence type="ECO:0000259" key="5">
    <source>
        <dbReference type="Pfam" id="PF01138"/>
    </source>
</evidence>
<dbReference type="FunFam" id="3.30.230.70:FF:000017">
    <property type="entry name" value="Exosome complex component Rrp42"/>
    <property type="match status" value="1"/>
</dbReference>
<dbReference type="InterPro" id="IPR020568">
    <property type="entry name" value="Ribosomal_Su5_D2-typ_SF"/>
</dbReference>
<dbReference type="PANTHER" id="PTHR11097:SF8">
    <property type="entry name" value="EXOSOME COMPLEX COMPONENT RRP42"/>
    <property type="match status" value="1"/>
</dbReference>
<dbReference type="InterPro" id="IPR015847">
    <property type="entry name" value="ExoRNase_PH_dom2"/>
</dbReference>
<comment type="similarity">
    <text evidence="4">Belongs to the RNase PH family. Rrp42 subfamily.</text>
</comment>
<sequence>MGLEIVNDVRTDYVCDLVKNGKREDGRGFREYRDISVERDVIKRAEGSARVKIGDTEVLVGVKVELGTPFPDTPDKGVIITNAELVPLASPKFESGPPNENSIQLARVVDRGIRGSETIDLDKLCIEKGEKVWMVFIDIHVLDDNGNLADAAALGAIASLLNLRIPNERYGLTGENTLPMRDTPVAVTTVEIEGNILVDPSFDEGNAAASSVTVISNADGTLSGMQKSGSGGLKEAQIAEMVEIGIEKAGEIRGKYL</sequence>
<dbReference type="InterPro" id="IPR050590">
    <property type="entry name" value="Exosome_comp_Rrp42_subfam"/>
</dbReference>
<dbReference type="PANTHER" id="PTHR11097">
    <property type="entry name" value="EXOSOME COMPLEX EXONUCLEASE RIBOSOMAL RNA PROCESSING PROTEIN"/>
    <property type="match status" value="1"/>
</dbReference>
<proteinExistence type="inferred from homology"/>
<keyword evidence="3 4" id="KW-0271">Exosome</keyword>
<dbReference type="AlphaFoldDB" id="A0A7G9YTW7"/>
<protein>
    <recommendedName>
        <fullName evidence="4">Exosome complex component Rrp42</fullName>
    </recommendedName>
</protein>
<name>A0A7G9YTW7_9EURY</name>
<reference evidence="7" key="1">
    <citation type="submission" date="2020-06" db="EMBL/GenBank/DDBJ databases">
        <title>Unique genomic features of the anaerobic methanotrophic archaea.</title>
        <authorList>
            <person name="Chadwick G.L."/>
            <person name="Skennerton C.T."/>
            <person name="Laso-Perez R."/>
            <person name="Leu A.O."/>
            <person name="Speth D.R."/>
            <person name="Yu H."/>
            <person name="Morgan-Lang C."/>
            <person name="Hatzenpichler R."/>
            <person name="Goudeau D."/>
            <person name="Malmstrom R."/>
            <person name="Brazelton W.J."/>
            <person name="Woyke T."/>
            <person name="Hallam S.J."/>
            <person name="Tyson G.W."/>
            <person name="Wegener G."/>
            <person name="Boetius A."/>
            <person name="Orphan V."/>
        </authorList>
    </citation>
    <scope>NUCLEOTIDE SEQUENCE</scope>
</reference>
<evidence type="ECO:0000313" key="7">
    <source>
        <dbReference type="EMBL" id="QNO51451.1"/>
    </source>
</evidence>
<comment type="subcellular location">
    <subcellularLocation>
        <location evidence="1 4">Cytoplasm</location>
    </subcellularLocation>
</comment>
<dbReference type="Pfam" id="PF01138">
    <property type="entry name" value="RNase_PH"/>
    <property type="match status" value="1"/>
</dbReference>
<dbReference type="InterPro" id="IPR036345">
    <property type="entry name" value="ExoRNase_PH_dom2_sf"/>
</dbReference>
<dbReference type="SUPFAM" id="SSF55666">
    <property type="entry name" value="Ribonuclease PH domain 2-like"/>
    <property type="match status" value="1"/>
</dbReference>
<evidence type="ECO:0000256" key="4">
    <source>
        <dbReference type="HAMAP-Rule" id="MF_00622"/>
    </source>
</evidence>
<evidence type="ECO:0000256" key="3">
    <source>
        <dbReference type="ARBA" id="ARBA00022835"/>
    </source>
</evidence>
<dbReference type="SUPFAM" id="SSF54211">
    <property type="entry name" value="Ribosomal protein S5 domain 2-like"/>
    <property type="match status" value="1"/>
</dbReference>
<dbReference type="NCBIfam" id="NF003282">
    <property type="entry name" value="PRK04282.1-1"/>
    <property type="match status" value="1"/>
</dbReference>
<dbReference type="GO" id="GO:0035925">
    <property type="term" value="F:mRNA 3'-UTR AU-rich region binding"/>
    <property type="evidence" value="ECO:0007669"/>
    <property type="project" value="TreeGrafter"/>
</dbReference>
<dbReference type="InterPro" id="IPR001247">
    <property type="entry name" value="ExoRNase_PH_dom1"/>
</dbReference>
<organism evidence="7">
    <name type="scientific">Candidatus Methanophagaceae archaeon ANME-1 ERB6</name>
    <dbReference type="NCBI Taxonomy" id="2759912"/>
    <lineage>
        <taxon>Archaea</taxon>
        <taxon>Methanobacteriati</taxon>
        <taxon>Methanobacteriota</taxon>
        <taxon>Stenosarchaea group</taxon>
        <taxon>Methanomicrobia</taxon>
        <taxon>Candidatus Methanophagales</taxon>
        <taxon>Candidatus Methanophagaceae</taxon>
    </lineage>
</organism>
<feature type="domain" description="Exoribonuclease phosphorolytic" evidence="5">
    <location>
        <begin position="31"/>
        <end position="166"/>
    </location>
</feature>
<dbReference type="InterPro" id="IPR020869">
    <property type="entry name" value="Rrp42_archaea"/>
</dbReference>